<dbReference type="Gene3D" id="3.40.50.2000">
    <property type="entry name" value="Glycogen Phosphorylase B"/>
    <property type="match status" value="1"/>
</dbReference>
<evidence type="ECO:0000313" key="3">
    <source>
        <dbReference type="EMBL" id="NRN69008.1"/>
    </source>
</evidence>
<feature type="coiled-coil region" evidence="1">
    <location>
        <begin position="796"/>
        <end position="823"/>
    </location>
</feature>
<feature type="domain" description="Methyltransferase FkbM" evidence="2">
    <location>
        <begin position="908"/>
        <end position="1074"/>
    </location>
</feature>
<dbReference type="EMBL" id="JAAATY010000024">
    <property type="protein sequence ID" value="NRN69008.1"/>
    <property type="molecule type" value="Genomic_DNA"/>
</dbReference>
<keyword evidence="1" id="KW-0175">Coiled coil</keyword>
<sequence length="1116" mass="120718">MSVTEVSACTVATSAQLPAARVTAESFRAVHPGARFDILLVDGEPGGDVLTPADIGIGEAELAMLSTAYTAEQVRAVLRPRLLQTLLANGPVLYLDPWTLVLASVDTIVKDALKHGDFALVPRVLQPLPHDGLAPTPEDLIEAGVYEPGFLAVGPGAHDVLTSWAEHAARTPETADGFLDGLPALAKHHVIRDVGIGLSVWNAGQRDPELLTNGYCVTAVPIGEPVMLRTVHFHGFDPKKPWLLSADITERPRTLLSERPGLESLCDDYRAKLVDAGMAGKGKPFARLSDGTPLPEGLRAEFRSAWHDAMAVGTEPPPAADDEKAFLRWACSTVDGLSGSTKWAYALWQDDPWLRERYPDPFGGNAEEFRRWCETEGVLQGRLHPVAVPAPSAVRVELVDQLGVSVLGVGPLAESVRLSAGASGLPISSDPRYPVVLCCDDVTDLPRERHVIQVRDEPAPRPVGVDEVWVPWPAPPGAEAVVLPVPDQGERDEDERDQALANLGISGGAVFTSFVDHEEGACPNETDVVAAFRAAFPDRSDVTLLLAVRGAAGQRAAAERLRLATAHDRRIRLVEAEATHRLAVDAADWVVLLHDKDCAAASELGSIAARGVPLITTNIGVAAELFDSDSVMFVSRVDGQNEHVQHAARLMRDLAPDAAMADKIGAAGRARVLAVRAVEKSAEQLRERVEHAYRNWRVEHGRKLAGEPDPFAPLQAARHALLRQPDVEVGHRIPMAPALRKAVLRVLSHYDNHVRTMLGSIVDSTERSTREVLRRQEELAATRRVEAAPAGPDPRVDRLTAALDTALRRIESLEDRLVAQSRERDENIRAASAATRTADALRRVVVREHERVHGRVDGSSLVLCDAGLLRLPSDDIAMLPLLSSNGVWEQPVAELIDSLIEPDGVFLDIGAYVGYHTLRMLTRMGNSGAVVAVEPDPKAVDLLKRNVAANTPEHTADRLFVVEAAAWDTEGTLVTDPALGGGVSVWPGTGEPERTVKSVRLDRAIEALPGLGKLRLSVVKADVPGRTHRALGGLVRLLRRDRPHVICSFSSSAMKELGDDPLTALREFRTWGYEAAFVGDQQTTPLPEMAEVLSSVGERNLWLRPLTSRFDIAPGT</sequence>
<dbReference type="Proteomes" id="UP000763557">
    <property type="component" value="Unassembled WGS sequence"/>
</dbReference>
<dbReference type="Pfam" id="PF05050">
    <property type="entry name" value="Methyltransf_21"/>
    <property type="match status" value="1"/>
</dbReference>
<comment type="caution">
    <text evidence="3">The sequence shown here is derived from an EMBL/GenBank/DDBJ whole genome shotgun (WGS) entry which is preliminary data.</text>
</comment>
<evidence type="ECO:0000259" key="2">
    <source>
        <dbReference type="Pfam" id="PF05050"/>
    </source>
</evidence>
<keyword evidence="4" id="KW-1185">Reference proteome</keyword>
<reference evidence="3 4" key="1">
    <citation type="submission" date="2020-01" db="EMBL/GenBank/DDBJ databases">
        <title>Kibdelosporangium persica a novel Actinomycetes from a hot desert in Iran.</title>
        <authorList>
            <person name="Safaei N."/>
            <person name="Zaburannyi N."/>
            <person name="Mueller R."/>
            <person name="Wink J."/>
        </authorList>
    </citation>
    <scope>NUCLEOTIDE SEQUENCE [LARGE SCALE GENOMIC DNA]</scope>
    <source>
        <strain evidence="3 4">4NS15</strain>
    </source>
</reference>
<proteinExistence type="predicted"/>
<dbReference type="PANTHER" id="PTHR34203:SF15">
    <property type="entry name" value="SLL1173 PROTEIN"/>
    <property type="match status" value="1"/>
</dbReference>
<gene>
    <name evidence="3" type="ORF">GC106_62640</name>
</gene>
<organism evidence="3 4">
    <name type="scientific">Kibdelosporangium persicum</name>
    <dbReference type="NCBI Taxonomy" id="2698649"/>
    <lineage>
        <taxon>Bacteria</taxon>
        <taxon>Bacillati</taxon>
        <taxon>Actinomycetota</taxon>
        <taxon>Actinomycetes</taxon>
        <taxon>Pseudonocardiales</taxon>
        <taxon>Pseudonocardiaceae</taxon>
        <taxon>Kibdelosporangium</taxon>
    </lineage>
</organism>
<dbReference type="InterPro" id="IPR006342">
    <property type="entry name" value="FkbM_mtfrase"/>
</dbReference>
<dbReference type="InterPro" id="IPR029063">
    <property type="entry name" value="SAM-dependent_MTases_sf"/>
</dbReference>
<name>A0ABX2FCA9_9PSEU</name>
<dbReference type="Gene3D" id="3.40.50.150">
    <property type="entry name" value="Vaccinia Virus protein VP39"/>
    <property type="match status" value="1"/>
</dbReference>
<evidence type="ECO:0000256" key="1">
    <source>
        <dbReference type="SAM" id="Coils"/>
    </source>
</evidence>
<evidence type="ECO:0000313" key="4">
    <source>
        <dbReference type="Proteomes" id="UP000763557"/>
    </source>
</evidence>
<protein>
    <submittedName>
        <fullName evidence="3">Glycosyltransferase</fullName>
    </submittedName>
</protein>
<dbReference type="InterPro" id="IPR052514">
    <property type="entry name" value="SAM-dependent_MTase"/>
</dbReference>
<dbReference type="PANTHER" id="PTHR34203">
    <property type="entry name" value="METHYLTRANSFERASE, FKBM FAMILY PROTEIN"/>
    <property type="match status" value="1"/>
</dbReference>
<accession>A0ABX2FCA9</accession>
<dbReference type="SUPFAM" id="SSF53335">
    <property type="entry name" value="S-adenosyl-L-methionine-dependent methyltransferases"/>
    <property type="match status" value="1"/>
</dbReference>
<dbReference type="NCBIfam" id="TIGR01444">
    <property type="entry name" value="fkbM_fam"/>
    <property type="match status" value="1"/>
</dbReference>